<reference evidence="3" key="1">
    <citation type="submission" date="2020-03" db="EMBL/GenBank/DDBJ databases">
        <title>The deep terrestrial virosphere.</title>
        <authorList>
            <person name="Holmfeldt K."/>
            <person name="Nilsson E."/>
            <person name="Simone D."/>
            <person name="Lopez-Fernandez M."/>
            <person name="Wu X."/>
            <person name="de Brujin I."/>
            <person name="Lundin D."/>
            <person name="Andersson A."/>
            <person name="Bertilsson S."/>
            <person name="Dopson M."/>
        </authorList>
    </citation>
    <scope>NUCLEOTIDE SEQUENCE</scope>
    <source>
        <strain evidence="3">MM415B01951</strain>
    </source>
</reference>
<organism evidence="3">
    <name type="scientific">viral metagenome</name>
    <dbReference type="NCBI Taxonomy" id="1070528"/>
    <lineage>
        <taxon>unclassified sequences</taxon>
        <taxon>metagenomes</taxon>
        <taxon>organismal metagenomes</taxon>
    </lineage>
</organism>
<name>A0A6M3IEV8_9ZZZZ</name>
<evidence type="ECO:0000313" key="3">
    <source>
        <dbReference type="EMBL" id="QJA55976.1"/>
    </source>
</evidence>
<gene>
    <name evidence="3" type="ORF">MM415B01951_0013</name>
</gene>
<feature type="region of interest" description="Disordered" evidence="2">
    <location>
        <begin position="142"/>
        <end position="168"/>
    </location>
</feature>
<evidence type="ECO:0000256" key="1">
    <source>
        <dbReference type="SAM" id="Coils"/>
    </source>
</evidence>
<accession>A0A6M3IEV8</accession>
<protein>
    <submittedName>
        <fullName evidence="3">Uncharacterized protein</fullName>
    </submittedName>
</protein>
<dbReference type="EMBL" id="MT141192">
    <property type="protein sequence ID" value="QJA55976.1"/>
    <property type="molecule type" value="Genomic_DNA"/>
</dbReference>
<sequence length="186" mass="21051">MTSEKDVVAQKTRAEKAEAEVKQLRQRVTTLENRIKVFDLDSVSDEDVKSVKRLLLEQSQEMDSREVAVKEREEKVNALEVSHKERERETMVQTLADKYAPKVEGDEEKTKVALKAFMDKIKSAEDPEKEALRLHVESLKVSGGAETTPAEEVHEHVAAGGKLKKSPLDMDEKELKEFELAHAVKV</sequence>
<dbReference type="AlphaFoldDB" id="A0A6M3IEV8"/>
<feature type="coiled-coil region" evidence="1">
    <location>
        <begin position="7"/>
        <end position="41"/>
    </location>
</feature>
<keyword evidence="1" id="KW-0175">Coiled coil</keyword>
<proteinExistence type="predicted"/>
<evidence type="ECO:0000256" key="2">
    <source>
        <dbReference type="SAM" id="MobiDB-lite"/>
    </source>
</evidence>